<dbReference type="Proteomes" id="UP000093928">
    <property type="component" value="Unassembled WGS sequence"/>
</dbReference>
<evidence type="ECO:0000313" key="2">
    <source>
        <dbReference type="Proteomes" id="UP000093928"/>
    </source>
</evidence>
<name>A0A1A3NUZ6_MYCAS</name>
<dbReference type="OrthoDB" id="9015064at2"/>
<sequence length="246" mass="26901">MEKVIAVLRRAEFEDDWCARLRGPVADQLAGLDPGLDPGFDIAGLSINVRDSAVRESLMTLTTLDPPVAAVVSLWTQQCYGEQTTAALRLLADECEQFAAYLVTESVPLAAPEFEPGSRTTGLANIALLRRPADLDQATWLNRWQLDHTPVAIETQSTFGYTQNWVVRALTPDAPGIDAIVEELFPLAAVSDLRAFFGASDDADLQHRVGRMVASTTAFGANQNIDTVPTSRYVISTPWNDRIGER</sequence>
<dbReference type="AlphaFoldDB" id="A0A1A3NUZ6"/>
<dbReference type="RefSeq" id="WP_065145277.1">
    <property type="nucleotide sequence ID" value="NZ_LZLS01000159.1"/>
</dbReference>
<proteinExistence type="predicted"/>
<dbReference type="InterPro" id="IPR011008">
    <property type="entry name" value="Dimeric_a/b-barrel"/>
</dbReference>
<evidence type="ECO:0000313" key="1">
    <source>
        <dbReference type="EMBL" id="OBK24157.1"/>
    </source>
</evidence>
<protein>
    <submittedName>
        <fullName evidence="1">Uncharacterized protein</fullName>
    </submittedName>
</protein>
<comment type="caution">
    <text evidence="1">The sequence shown here is derived from an EMBL/GenBank/DDBJ whole genome shotgun (WGS) entry which is preliminary data.</text>
</comment>
<dbReference type="SUPFAM" id="SSF54909">
    <property type="entry name" value="Dimeric alpha+beta barrel"/>
    <property type="match status" value="1"/>
</dbReference>
<gene>
    <name evidence="1" type="ORF">A5634_03995</name>
</gene>
<reference evidence="1 2" key="1">
    <citation type="submission" date="2016-06" db="EMBL/GenBank/DDBJ databases">
        <authorList>
            <person name="Kjaerup R.B."/>
            <person name="Dalgaard T.S."/>
            <person name="Juul-Madsen H.R."/>
        </authorList>
    </citation>
    <scope>NUCLEOTIDE SEQUENCE [LARGE SCALE GENOMIC DNA]</scope>
    <source>
        <strain evidence="1 2">1165133.8</strain>
    </source>
</reference>
<accession>A0A1A3NUZ6</accession>
<dbReference type="EMBL" id="LZLS01000159">
    <property type="protein sequence ID" value="OBK24157.1"/>
    <property type="molecule type" value="Genomic_DNA"/>
</dbReference>
<organism evidence="1 2">
    <name type="scientific">Mycobacterium asiaticum</name>
    <dbReference type="NCBI Taxonomy" id="1790"/>
    <lineage>
        <taxon>Bacteria</taxon>
        <taxon>Bacillati</taxon>
        <taxon>Actinomycetota</taxon>
        <taxon>Actinomycetes</taxon>
        <taxon>Mycobacteriales</taxon>
        <taxon>Mycobacteriaceae</taxon>
        <taxon>Mycobacterium</taxon>
    </lineage>
</organism>